<evidence type="ECO:0000256" key="3">
    <source>
        <dbReference type="ARBA" id="ARBA00022679"/>
    </source>
</evidence>
<comment type="subcellular location">
    <subcellularLocation>
        <location evidence="9">Cell inner membrane</location>
        <topology evidence="9">Single-pass membrane protein</topology>
    </subcellularLocation>
</comment>
<dbReference type="PANTHER" id="PTHR30606">
    <property type="entry name" value="LIPID A BIOSYNTHESIS LAUROYL ACYLTRANSFERASE"/>
    <property type="match status" value="1"/>
</dbReference>
<evidence type="ECO:0000256" key="1">
    <source>
        <dbReference type="ARBA" id="ARBA00022475"/>
    </source>
</evidence>
<organism evidence="10 11">
    <name type="scientific">Cronobacter condimenti 1330</name>
    <dbReference type="NCBI Taxonomy" id="1073999"/>
    <lineage>
        <taxon>Bacteria</taxon>
        <taxon>Pseudomonadati</taxon>
        <taxon>Pseudomonadota</taxon>
        <taxon>Gammaproteobacteria</taxon>
        <taxon>Enterobacterales</taxon>
        <taxon>Enterobacteriaceae</taxon>
        <taxon>Cronobacter</taxon>
    </lineage>
</organism>
<dbReference type="EMBL" id="CAKW01000137">
    <property type="protein sequence ID" value="CCJ74447.1"/>
    <property type="molecule type" value="Genomic_DNA"/>
</dbReference>
<comment type="pathway">
    <text evidence="9">Glycolipid biosynthesis; KDO(2)-lipid A biosynthesis; KDO(2)-lipid A from CMP-3-deoxy-D-manno-octulosonate and lipid IV(A): step 3/4.</text>
</comment>
<keyword evidence="1 9" id="KW-1003">Cell membrane</keyword>
<dbReference type="GO" id="GO:0036104">
    <property type="term" value="P:Kdo2-lipid A biosynthetic process"/>
    <property type="evidence" value="ECO:0007669"/>
    <property type="project" value="UniProtKB-UniRule"/>
</dbReference>
<keyword evidence="3 9" id="KW-0808">Transferase</keyword>
<comment type="similarity">
    <text evidence="9">Belongs to the LpxL/LpxM/LpxP family.</text>
</comment>
<dbReference type="EC" id="2.3.1.241" evidence="9"/>
<dbReference type="UniPathway" id="UPA00360">
    <property type="reaction ID" value="UER00485"/>
</dbReference>
<comment type="catalytic activity">
    <reaction evidence="9">
        <text>an alpha-Kdo-(2-&gt;4)-alpha-Kdo-(2-&gt;6)-lipid IVA + a fatty acyl-[ACP] = an alpha-Kdo-(2-&gt;4)-alpha-Kdo-(2-&gt;6)-(acyl)-lipid IVA + holo-[ACP]</text>
        <dbReference type="Rhea" id="RHEA:69396"/>
        <dbReference type="Rhea" id="RHEA-COMP:9685"/>
        <dbReference type="Rhea" id="RHEA-COMP:14125"/>
        <dbReference type="ChEBI" id="CHEBI:64479"/>
        <dbReference type="ChEBI" id="CHEBI:138651"/>
        <dbReference type="ChEBI" id="CHEBI:176429"/>
        <dbReference type="ChEBI" id="CHEBI:176430"/>
        <dbReference type="EC" id="2.3.1.241"/>
    </reaction>
</comment>
<dbReference type="GO" id="GO:0009103">
    <property type="term" value="P:lipopolysaccharide biosynthetic process"/>
    <property type="evidence" value="ECO:0007669"/>
    <property type="project" value="UniProtKB-UniRule"/>
</dbReference>
<sequence>MKGLRLQINGIFMTHLPQFSRALLHPRYWLTWLGIGLLYLVVLLPYPVIWRLGRGLGRLAMRLMKRRARIAHRNLELCFPAMSEAEREALVVKNFESVGMGMETGMAWFWPNWRVARWTDVSGIEPVKALLAQQQGILLIGVHFLTLELGARIFGMHTPGIGVYRPNDNPLLDWLQTWGRLRSNKTMLDRKDLKGMIRALKGGEIIWYAPDHDYGPRNSVFVPFFAVDQAATTSGTWMLTKMSKASIVPFVPRRKADGSGYELIVLEPECAPPVGSAEETAAWMNKVVEECILMAPDQYMWLHRRFKTRPEGVPSRY</sequence>
<dbReference type="AlphaFoldDB" id="K8AJJ4"/>
<keyword evidence="8 9" id="KW-0012">Acyltransferase</keyword>
<evidence type="ECO:0000256" key="4">
    <source>
        <dbReference type="ARBA" id="ARBA00022692"/>
    </source>
</evidence>
<dbReference type="GO" id="GO:0009245">
    <property type="term" value="P:lipid A biosynthetic process"/>
    <property type="evidence" value="ECO:0007669"/>
    <property type="project" value="InterPro"/>
</dbReference>
<keyword evidence="5 9" id="KW-0448">Lipopolysaccharide biosynthesis</keyword>
<reference evidence="10" key="1">
    <citation type="submission" date="2012-07" db="EMBL/GenBank/DDBJ databases">
        <authorList>
            <person name="Cummings C."/>
        </authorList>
    </citation>
    <scope>NUCLEOTIDE SEQUENCE</scope>
    <source>
        <strain evidence="10">1330</strain>
    </source>
</reference>
<evidence type="ECO:0000256" key="6">
    <source>
        <dbReference type="ARBA" id="ARBA00022989"/>
    </source>
</evidence>
<dbReference type="Proteomes" id="UP000009340">
    <property type="component" value="Unassembled WGS sequence"/>
</dbReference>
<comment type="pathway">
    <text evidence="9">Bacterial outer membrane biogenesis; lipopolysaccharide biosynthesis.</text>
</comment>
<evidence type="ECO:0000256" key="7">
    <source>
        <dbReference type="ARBA" id="ARBA00023136"/>
    </source>
</evidence>
<proteinExistence type="inferred from homology"/>
<evidence type="ECO:0000313" key="10">
    <source>
        <dbReference type="EMBL" id="CCJ74447.1"/>
    </source>
</evidence>
<dbReference type="HAMAP" id="MF_01942">
    <property type="entry name" value="Lipid_A_LpxL_LpxP"/>
    <property type="match status" value="1"/>
</dbReference>
<dbReference type="Pfam" id="PF03279">
    <property type="entry name" value="Lip_A_acyltrans"/>
    <property type="match status" value="1"/>
</dbReference>
<dbReference type="InterPro" id="IPR011920">
    <property type="entry name" value="Lipid_A_LpxL_LpxP"/>
</dbReference>
<dbReference type="UniPathway" id="UPA00030"/>
<evidence type="ECO:0000256" key="2">
    <source>
        <dbReference type="ARBA" id="ARBA00022519"/>
    </source>
</evidence>
<evidence type="ECO:0000256" key="8">
    <source>
        <dbReference type="ARBA" id="ARBA00023315"/>
    </source>
</evidence>
<dbReference type="GO" id="GO:0008913">
    <property type="term" value="F:Kdo2-lipid IVA acyltransferase activity"/>
    <property type="evidence" value="ECO:0007669"/>
    <property type="project" value="UniProtKB-EC"/>
</dbReference>
<name>K8AJJ4_9ENTR</name>
<dbReference type="CDD" id="cd07984">
    <property type="entry name" value="LPLAT_LABLAT-like"/>
    <property type="match status" value="1"/>
</dbReference>
<dbReference type="PANTHER" id="PTHR30606:SF9">
    <property type="entry name" value="LIPID A BIOSYNTHESIS LAUROYLTRANSFERASE"/>
    <property type="match status" value="1"/>
</dbReference>
<keyword evidence="6 9" id="KW-1133">Transmembrane helix</keyword>
<accession>K8AJJ4</accession>
<evidence type="ECO:0000256" key="9">
    <source>
        <dbReference type="HAMAP-Rule" id="MF_01942"/>
    </source>
</evidence>
<dbReference type="PIRSF" id="PIRSF026649">
    <property type="entry name" value="MsbB"/>
    <property type="match status" value="1"/>
</dbReference>
<gene>
    <name evidence="9" type="primary">lpxL</name>
    <name evidence="10" type="ORF">BN137_3845</name>
</gene>
<evidence type="ECO:0000256" key="5">
    <source>
        <dbReference type="ARBA" id="ARBA00022985"/>
    </source>
</evidence>
<dbReference type="NCBIfam" id="NF005340">
    <property type="entry name" value="PRK06860.1"/>
    <property type="match status" value="1"/>
</dbReference>
<comment type="function">
    <text evidence="9">Catalyzes the transfer of an acyl chain from an acyl-[acyl-carrier-protein] (ACP) to a Kdo(2)-lipid IV(A) to form a Kdo(2)-(acyl)-lipid IV(A).</text>
</comment>
<comment type="caution">
    <text evidence="10">The sequence shown here is derived from an EMBL/GenBank/DDBJ whole genome shotgun (WGS) entry which is preliminary data.</text>
</comment>
<keyword evidence="2 9" id="KW-0997">Cell inner membrane</keyword>
<evidence type="ECO:0000313" key="11">
    <source>
        <dbReference type="Proteomes" id="UP000009340"/>
    </source>
</evidence>
<protein>
    <recommendedName>
        <fullName evidence="9">Lipid A biosynthesis acyltransferase</fullName>
        <ecNumber evidence="9">2.3.1.241</ecNumber>
    </recommendedName>
    <alternativeName>
        <fullName evidence="9">Kdo(2)-lipid IV(A) acyltransferase</fullName>
    </alternativeName>
</protein>
<feature type="transmembrane region" description="Helical" evidence="9">
    <location>
        <begin position="29"/>
        <end position="52"/>
    </location>
</feature>
<feature type="short sequence motif" description="HXXXXD motif" evidence="9">
    <location>
        <begin position="143"/>
        <end position="148"/>
    </location>
</feature>
<dbReference type="InterPro" id="IPR004960">
    <property type="entry name" value="LipA_acyltrans"/>
</dbReference>
<keyword evidence="7 9" id="KW-0472">Membrane</keyword>
<dbReference type="NCBIfam" id="TIGR02207">
    <property type="entry name" value="lipid_A_htrB"/>
    <property type="match status" value="1"/>
</dbReference>
<dbReference type="eggNOG" id="COG1560">
    <property type="taxonomic scope" value="Bacteria"/>
</dbReference>
<dbReference type="GO" id="GO:0005886">
    <property type="term" value="C:plasma membrane"/>
    <property type="evidence" value="ECO:0007669"/>
    <property type="project" value="UniProtKB-SubCell"/>
</dbReference>
<keyword evidence="4 9" id="KW-0812">Transmembrane</keyword>
<dbReference type="STRING" id="1073999.AFK62_07620"/>